<keyword evidence="9" id="KW-1185">Reference proteome</keyword>
<dbReference type="Pfam" id="PF12698">
    <property type="entry name" value="ABC2_membrane_3"/>
    <property type="match status" value="1"/>
</dbReference>
<dbReference type="EMBL" id="JBHTIS010001051">
    <property type="protein sequence ID" value="MFD1047388.1"/>
    <property type="molecule type" value="Genomic_DNA"/>
</dbReference>
<protein>
    <submittedName>
        <fullName evidence="8">ABC transporter permease</fullName>
    </submittedName>
</protein>
<evidence type="ECO:0000256" key="5">
    <source>
        <dbReference type="ARBA" id="ARBA00023251"/>
    </source>
</evidence>
<dbReference type="PANTHER" id="PTHR43027:SF2">
    <property type="entry name" value="TRANSPORT PERMEASE PROTEIN"/>
    <property type="match status" value="1"/>
</dbReference>
<evidence type="ECO:0000256" key="1">
    <source>
        <dbReference type="ARBA" id="ARBA00004141"/>
    </source>
</evidence>
<dbReference type="PANTHER" id="PTHR43027">
    <property type="entry name" value="DOXORUBICIN RESISTANCE ABC TRANSPORTER PERMEASE PROTEIN DRRC-RELATED"/>
    <property type="match status" value="1"/>
</dbReference>
<evidence type="ECO:0000256" key="2">
    <source>
        <dbReference type="ARBA" id="ARBA00022692"/>
    </source>
</evidence>
<dbReference type="InterPro" id="IPR047817">
    <property type="entry name" value="ABC2_TM_bact-type"/>
</dbReference>
<feature type="domain" description="ABC transmembrane type-2" evidence="7">
    <location>
        <begin position="26"/>
        <end position="262"/>
    </location>
</feature>
<dbReference type="Proteomes" id="UP001597045">
    <property type="component" value="Unassembled WGS sequence"/>
</dbReference>
<feature type="transmembrane region" description="Helical" evidence="6">
    <location>
        <begin position="106"/>
        <end position="126"/>
    </location>
</feature>
<feature type="transmembrane region" description="Helical" evidence="6">
    <location>
        <begin position="29"/>
        <end position="46"/>
    </location>
</feature>
<feature type="transmembrane region" description="Helical" evidence="6">
    <location>
        <begin position="174"/>
        <end position="194"/>
    </location>
</feature>
<evidence type="ECO:0000259" key="7">
    <source>
        <dbReference type="PROSITE" id="PS51012"/>
    </source>
</evidence>
<gene>
    <name evidence="8" type="ORF">ACFQ1S_18490</name>
</gene>
<keyword evidence="5" id="KW-0046">Antibiotic resistance</keyword>
<keyword evidence="4 6" id="KW-0472">Membrane</keyword>
<proteinExistence type="predicted"/>
<sequence length="283" mass="30171">MNAMSTSLRIGAWRGLVELRQTFLNRQDLMAVLIPSISLLVALFLMRDGKIGPTGFSLGAATLPGALGMNIVFTGITGLAQTLVVEREDGTLLRAKATPNGMLTYLVGKVVGVSIAAIVGLLLLLVPGSFFLDGLALNSVGAWLELLGILVLGLAASLPIGAVFGSLFSNPRSFGVIMLPIIALVAISGIFYPINDNPAWLQGIAQVFPIYWLGLGMRAALLPDNLSVIEIGESWRHLETVGALAAWALIGIFVAPIVLRRMARRESGSSMNERREKALQRVN</sequence>
<organism evidence="8 9">
    <name type="scientific">Kibdelosporangium lantanae</name>
    <dbReference type="NCBI Taxonomy" id="1497396"/>
    <lineage>
        <taxon>Bacteria</taxon>
        <taxon>Bacillati</taxon>
        <taxon>Actinomycetota</taxon>
        <taxon>Actinomycetes</taxon>
        <taxon>Pseudonocardiales</taxon>
        <taxon>Pseudonocardiaceae</taxon>
        <taxon>Kibdelosporangium</taxon>
    </lineage>
</organism>
<comment type="caution">
    <text evidence="8">The sequence shown here is derived from an EMBL/GenBank/DDBJ whole genome shotgun (WGS) entry which is preliminary data.</text>
</comment>
<name>A0ABW3M9W9_9PSEU</name>
<keyword evidence="3 6" id="KW-1133">Transmembrane helix</keyword>
<evidence type="ECO:0000256" key="6">
    <source>
        <dbReference type="SAM" id="Phobius"/>
    </source>
</evidence>
<feature type="transmembrane region" description="Helical" evidence="6">
    <location>
        <begin position="241"/>
        <end position="259"/>
    </location>
</feature>
<dbReference type="PIRSF" id="PIRSF006648">
    <property type="entry name" value="DrrB"/>
    <property type="match status" value="1"/>
</dbReference>
<accession>A0ABW3M9W9</accession>
<evidence type="ECO:0000256" key="3">
    <source>
        <dbReference type="ARBA" id="ARBA00022989"/>
    </source>
</evidence>
<feature type="transmembrane region" description="Helical" evidence="6">
    <location>
        <begin position="146"/>
        <end position="167"/>
    </location>
</feature>
<dbReference type="InterPro" id="IPR013525">
    <property type="entry name" value="ABC2_TM"/>
</dbReference>
<keyword evidence="2 6" id="KW-0812">Transmembrane</keyword>
<reference evidence="9" key="1">
    <citation type="journal article" date="2019" name="Int. J. Syst. Evol. Microbiol.">
        <title>The Global Catalogue of Microorganisms (GCM) 10K type strain sequencing project: providing services to taxonomists for standard genome sequencing and annotation.</title>
        <authorList>
            <consortium name="The Broad Institute Genomics Platform"/>
            <consortium name="The Broad Institute Genome Sequencing Center for Infectious Disease"/>
            <person name="Wu L."/>
            <person name="Ma J."/>
        </authorList>
    </citation>
    <scope>NUCLEOTIDE SEQUENCE [LARGE SCALE GENOMIC DNA]</scope>
    <source>
        <strain evidence="9">JCM 31486</strain>
    </source>
</reference>
<evidence type="ECO:0000256" key="4">
    <source>
        <dbReference type="ARBA" id="ARBA00023136"/>
    </source>
</evidence>
<dbReference type="InterPro" id="IPR000412">
    <property type="entry name" value="ABC_2_transport"/>
</dbReference>
<comment type="subcellular location">
    <subcellularLocation>
        <location evidence="1">Membrane</location>
        <topology evidence="1">Multi-pass membrane protein</topology>
    </subcellularLocation>
</comment>
<dbReference type="PROSITE" id="PS51012">
    <property type="entry name" value="ABC_TM2"/>
    <property type="match status" value="1"/>
</dbReference>
<feature type="transmembrane region" description="Helical" evidence="6">
    <location>
        <begin position="66"/>
        <end position="85"/>
    </location>
</feature>
<dbReference type="InterPro" id="IPR052902">
    <property type="entry name" value="ABC-2_transporter"/>
</dbReference>
<evidence type="ECO:0000313" key="9">
    <source>
        <dbReference type="Proteomes" id="UP001597045"/>
    </source>
</evidence>
<evidence type="ECO:0000313" key="8">
    <source>
        <dbReference type="EMBL" id="MFD1047388.1"/>
    </source>
</evidence>